<dbReference type="InterPro" id="IPR017423">
    <property type="entry name" value="TRM6"/>
</dbReference>
<proteinExistence type="inferred from homology"/>
<evidence type="ECO:0000256" key="2">
    <source>
        <dbReference type="ARBA" id="ARBA00008320"/>
    </source>
</evidence>
<evidence type="ECO:0000256" key="4">
    <source>
        <dbReference type="ARBA" id="ARBA00022694"/>
    </source>
</evidence>
<reference evidence="8 9" key="1">
    <citation type="submission" date="2020-03" db="EMBL/GenBank/DDBJ databases">
        <title>Draft Genome Sequence of Cudoniella acicularis.</title>
        <authorList>
            <person name="Buettner E."/>
            <person name="Kellner H."/>
        </authorList>
    </citation>
    <scope>NUCLEOTIDE SEQUENCE [LARGE SCALE GENOMIC DNA]</scope>
    <source>
        <strain evidence="8 9">DSM 108380</strain>
    </source>
</reference>
<sequence length="605" mass="66943">MHTLVKPNAWVVLRLPSDSLKPIQIVPNTIVSLGKYGTFSGNLILDRPYNLTYELLDRQPGEKDSRLRIVPASELHADTIAEESTASSPQPGEDVIIGGDGVEYQLVGEDGKVIMRSNRETIDDSARQTLTMEEIEALKREGTGAGKDLIAKLMLSHTGIEQKTAFSLAKYKLLKTKKYLRRFTILPMDVPTLTQFWMAEKDAGKILEMRNEMLSLLGSWANVHFAEGLPGVEGGRWLVVDETGGLLVAAMAERMGILYAPEDSKETDPEEKDENTHHKDEPPLATSNTITLVHNNTQPNLSLLKYFLYDPTTTTPQCPPHPLHTHLHSLSWLQLIHPEKDTTYSNPVLPLSPSALLELRSGKRGTHFRKLRRYKRTSQIVNQTRAGGFDGLAIATTMDPASILRNTIHLLRGGAQIAIYSPVIEPLVNLSDLYSTSRRTAFIQQPPQSFQDLDEEEIVKWQGDEDFPLNPTLILNASVQSARIRRWQVLPGRTHPVMTGRGGAEGYLWTGVRVIPAKGRVEARGKFAKKRKAEDLVVGGETPQSVNGGETGLVVDKKSEEDLGNPAAPPPAKKEKLDVADSALVAAEREPIAMRHESDVEMAES</sequence>
<keyword evidence="4" id="KW-0819">tRNA processing</keyword>
<evidence type="ECO:0000256" key="7">
    <source>
        <dbReference type="SAM" id="MobiDB-lite"/>
    </source>
</evidence>
<dbReference type="PANTHER" id="PTHR12945">
    <property type="entry name" value="TRANSLATION INITIATION FACTOR EIF3-RELATED"/>
    <property type="match status" value="1"/>
</dbReference>
<comment type="caution">
    <text evidence="8">The sequence shown here is derived from an EMBL/GenBank/DDBJ whole genome shotgun (WGS) entry which is preliminary data.</text>
</comment>
<feature type="compositionally biased region" description="Basic and acidic residues" evidence="7">
    <location>
        <begin position="587"/>
        <end position="599"/>
    </location>
</feature>
<organism evidence="8 9">
    <name type="scientific">Cudoniella acicularis</name>
    <dbReference type="NCBI Taxonomy" id="354080"/>
    <lineage>
        <taxon>Eukaryota</taxon>
        <taxon>Fungi</taxon>
        <taxon>Dikarya</taxon>
        <taxon>Ascomycota</taxon>
        <taxon>Pezizomycotina</taxon>
        <taxon>Leotiomycetes</taxon>
        <taxon>Helotiales</taxon>
        <taxon>Tricladiaceae</taxon>
        <taxon>Cudoniella</taxon>
    </lineage>
</organism>
<dbReference type="Proteomes" id="UP000566819">
    <property type="component" value="Unassembled WGS sequence"/>
</dbReference>
<dbReference type="PANTHER" id="PTHR12945:SF0">
    <property type="entry name" value="TRNA (ADENINE(58)-N(1))-METHYLTRANSFERASE NON-CATALYTIC SUBUNIT TRM6"/>
    <property type="match status" value="1"/>
</dbReference>
<dbReference type="Pfam" id="PF04189">
    <property type="entry name" value="Gcd10p"/>
    <property type="match status" value="1"/>
</dbReference>
<dbReference type="GO" id="GO:0031515">
    <property type="term" value="C:tRNA (m1A) methyltransferase complex"/>
    <property type="evidence" value="ECO:0007669"/>
    <property type="project" value="InterPro"/>
</dbReference>
<keyword evidence="9" id="KW-1185">Reference proteome</keyword>
<comment type="subcellular location">
    <subcellularLocation>
        <location evidence="1">Nucleus</location>
    </subcellularLocation>
</comment>
<dbReference type="GO" id="GO:0030488">
    <property type="term" value="P:tRNA methylation"/>
    <property type="evidence" value="ECO:0007669"/>
    <property type="project" value="InterPro"/>
</dbReference>
<name>A0A8H4R5V5_9HELO</name>
<evidence type="ECO:0000256" key="5">
    <source>
        <dbReference type="ARBA" id="ARBA00023242"/>
    </source>
</evidence>
<evidence type="ECO:0000256" key="1">
    <source>
        <dbReference type="ARBA" id="ARBA00004123"/>
    </source>
</evidence>
<protein>
    <recommendedName>
        <fullName evidence="3">tRNA (adenine(58)-N(1))-methyltransferase non-catalytic subunit TRM6</fullName>
    </recommendedName>
    <alternativeName>
        <fullName evidence="6">tRNA(m1A58)-methyltransferase subunit TRM6</fullName>
    </alternativeName>
</protein>
<dbReference type="EMBL" id="JAAMPI010001844">
    <property type="protein sequence ID" value="KAF4622746.1"/>
    <property type="molecule type" value="Genomic_DNA"/>
</dbReference>
<dbReference type="OrthoDB" id="10254665at2759"/>
<accession>A0A8H4R5V5</accession>
<feature type="region of interest" description="Disordered" evidence="7">
    <location>
        <begin position="538"/>
        <end position="605"/>
    </location>
</feature>
<evidence type="ECO:0000313" key="9">
    <source>
        <dbReference type="Proteomes" id="UP000566819"/>
    </source>
</evidence>
<gene>
    <name evidence="8" type="ORF">G7Y89_g14277</name>
</gene>
<comment type="similarity">
    <text evidence="2">Belongs to the TRM6/GCD10 family.</text>
</comment>
<keyword evidence="5" id="KW-0539">Nucleus</keyword>
<dbReference type="GO" id="GO:0005634">
    <property type="term" value="C:nucleus"/>
    <property type="evidence" value="ECO:0007669"/>
    <property type="project" value="UniProtKB-SubCell"/>
</dbReference>
<evidence type="ECO:0000313" key="8">
    <source>
        <dbReference type="EMBL" id="KAF4622746.1"/>
    </source>
</evidence>
<evidence type="ECO:0000256" key="3">
    <source>
        <dbReference type="ARBA" id="ARBA00021704"/>
    </source>
</evidence>
<evidence type="ECO:0000256" key="6">
    <source>
        <dbReference type="ARBA" id="ARBA00032319"/>
    </source>
</evidence>
<feature type="region of interest" description="Disordered" evidence="7">
    <location>
        <begin position="260"/>
        <end position="286"/>
    </location>
</feature>
<dbReference type="AlphaFoldDB" id="A0A8H4R5V5"/>